<organism evidence="10 11">
    <name type="scientific">Alteriqipengyuania lutimaris</name>
    <dbReference type="NCBI Taxonomy" id="1538146"/>
    <lineage>
        <taxon>Bacteria</taxon>
        <taxon>Pseudomonadati</taxon>
        <taxon>Pseudomonadota</taxon>
        <taxon>Alphaproteobacteria</taxon>
        <taxon>Sphingomonadales</taxon>
        <taxon>Erythrobacteraceae</taxon>
        <taxon>Alteriqipengyuania</taxon>
    </lineage>
</organism>
<keyword evidence="6 8" id="KW-1133">Transmembrane helix</keyword>
<evidence type="ECO:0000256" key="1">
    <source>
        <dbReference type="ARBA" id="ARBA00004651"/>
    </source>
</evidence>
<evidence type="ECO:0000313" key="10">
    <source>
        <dbReference type="EMBL" id="RDS78136.1"/>
    </source>
</evidence>
<feature type="transmembrane region" description="Helical" evidence="8">
    <location>
        <begin position="117"/>
        <end position="150"/>
    </location>
</feature>
<reference evidence="10 11" key="1">
    <citation type="submission" date="2018-07" db="EMBL/GenBank/DDBJ databases">
        <title>Erythrobacter nanhaiensis sp. nov., a novel member of the genus Erythrobacter isolated from the South China Sea.</title>
        <authorList>
            <person name="Chen X."/>
            <person name="Liu J."/>
        </authorList>
    </citation>
    <scope>NUCLEOTIDE SEQUENCE [LARGE SCALE GENOMIC DNA]</scope>
    <source>
        <strain evidence="10 11">S-5</strain>
    </source>
</reference>
<feature type="transmembrane region" description="Helical" evidence="8">
    <location>
        <begin position="316"/>
        <end position="338"/>
    </location>
</feature>
<evidence type="ECO:0000256" key="4">
    <source>
        <dbReference type="ARBA" id="ARBA00022692"/>
    </source>
</evidence>
<comment type="caution">
    <text evidence="10">The sequence shown here is derived from an EMBL/GenBank/DDBJ whole genome shotgun (WGS) entry which is preliminary data.</text>
</comment>
<feature type="domain" description="Methanolan biosynthesis EpsI" evidence="9">
    <location>
        <begin position="325"/>
        <end position="502"/>
    </location>
</feature>
<evidence type="ECO:0000256" key="7">
    <source>
        <dbReference type="ARBA" id="ARBA00023136"/>
    </source>
</evidence>
<dbReference type="EMBL" id="QRBB01000001">
    <property type="protein sequence ID" value="RDS78136.1"/>
    <property type="molecule type" value="Genomic_DNA"/>
</dbReference>
<proteinExistence type="predicted"/>
<dbReference type="OrthoDB" id="9797363at2"/>
<evidence type="ECO:0000256" key="3">
    <source>
        <dbReference type="ARBA" id="ARBA00022670"/>
    </source>
</evidence>
<dbReference type="InterPro" id="IPR026392">
    <property type="entry name" value="Exo/Archaeosortase_dom"/>
</dbReference>
<dbReference type="RefSeq" id="WP_115492360.1">
    <property type="nucleotide sequence ID" value="NZ_JACHWW010000001.1"/>
</dbReference>
<evidence type="ECO:0000313" key="11">
    <source>
        <dbReference type="Proteomes" id="UP000254101"/>
    </source>
</evidence>
<dbReference type="Pfam" id="PF11984">
    <property type="entry name" value="DUF3485"/>
    <property type="match status" value="1"/>
</dbReference>
<dbReference type="InterPro" id="IPR017540">
    <property type="entry name" value="Exosortase-1"/>
</dbReference>
<keyword evidence="5" id="KW-0378">Hydrolase</keyword>
<keyword evidence="4 8" id="KW-0812">Transmembrane</keyword>
<dbReference type="GO" id="GO:0006508">
    <property type="term" value="P:proteolysis"/>
    <property type="evidence" value="ECO:0007669"/>
    <property type="project" value="UniProtKB-KW"/>
</dbReference>
<dbReference type="InterPro" id="IPR014263">
    <property type="entry name" value="Methanolan_biosynth_EpsI"/>
</dbReference>
<dbReference type="NCBIfam" id="TIGR02602">
    <property type="entry name" value="8TM_EpsH"/>
    <property type="match status" value="1"/>
</dbReference>
<keyword evidence="7 8" id="KW-0472">Membrane</keyword>
<feature type="transmembrane region" description="Helical" evidence="8">
    <location>
        <begin position="28"/>
        <end position="48"/>
    </location>
</feature>
<keyword evidence="3" id="KW-0645">Protease</keyword>
<feature type="transmembrane region" description="Helical" evidence="8">
    <location>
        <begin position="87"/>
        <end position="105"/>
    </location>
</feature>
<accession>A0A395LM70</accession>
<evidence type="ECO:0000256" key="5">
    <source>
        <dbReference type="ARBA" id="ARBA00022801"/>
    </source>
</evidence>
<gene>
    <name evidence="10" type="primary">epsI</name>
    <name evidence="10" type="ORF">DL238_11340</name>
</gene>
<feature type="transmembrane region" description="Helical" evidence="8">
    <location>
        <begin position="162"/>
        <end position="181"/>
    </location>
</feature>
<feature type="transmembrane region" description="Helical" evidence="8">
    <location>
        <begin position="267"/>
        <end position="288"/>
    </location>
</feature>
<dbReference type="AlphaFoldDB" id="A0A395LM70"/>
<dbReference type="Proteomes" id="UP000254101">
    <property type="component" value="Unassembled WGS sequence"/>
</dbReference>
<feature type="transmembrane region" description="Helical" evidence="8">
    <location>
        <begin position="54"/>
        <end position="75"/>
    </location>
</feature>
<dbReference type="InterPro" id="IPR019127">
    <property type="entry name" value="Exosortase"/>
</dbReference>
<dbReference type="GO" id="GO:0008233">
    <property type="term" value="F:peptidase activity"/>
    <property type="evidence" value="ECO:0007669"/>
    <property type="project" value="UniProtKB-KW"/>
</dbReference>
<dbReference type="NCBIfam" id="TIGR03109">
    <property type="entry name" value="exosort_XrtA"/>
    <property type="match status" value="1"/>
</dbReference>
<dbReference type="NCBIfam" id="TIGR02914">
    <property type="entry name" value="EpsI_fam"/>
    <property type="match status" value="1"/>
</dbReference>
<evidence type="ECO:0000256" key="6">
    <source>
        <dbReference type="ARBA" id="ARBA00022989"/>
    </source>
</evidence>
<name>A0A395LM70_9SPHN</name>
<keyword evidence="2" id="KW-1003">Cell membrane</keyword>
<dbReference type="NCBIfam" id="TIGR04178">
    <property type="entry name" value="exo_archaeo"/>
    <property type="match status" value="1"/>
</dbReference>
<evidence type="ECO:0000256" key="8">
    <source>
        <dbReference type="SAM" id="Phobius"/>
    </source>
</evidence>
<protein>
    <submittedName>
        <fullName evidence="10">EpsI family protein</fullName>
    </submittedName>
</protein>
<sequence>MPPEAIPKRSRRPVAQVLGGLPAAWPRALGWLAFAWGSALLLTMPQWVDMARQWFTVSTYQHILFVPPIIGWLVWNRREALAGIAPQAWLPGLGMVAGALFVWLVGTLTSLDLLAQAGAVLVLQCAVLAVLGLRAGAVLAFPLAFAAFLVPFGEEIVTPLQMLTAEMVIALTHLSGIPAQIDGIFIDTPAGLFEVAEACAGVQFVVAMLTLGVLAAKVGMTRWPHRIALLALCLVVPILANGVRAWGTIAIAQYVGAERAGGIDHIVYGWVFFALVVALVMALAWRWFDRDPEAEGRCAGRWVDHRLVLAIDRPHLRASTLVPVLVALIALAGLWSGLARSGTYDRAALAGPDVPGWTLVETQMRTNWQPLGAAASERLHLIYRDPEGQSVDLYLAAYDGDADPTASAEGAVPQNTPWRRVRAVSAAEGMMGEELVRSATEHRMAWTSYVAGGQSTANTLAFRLIDLGDRLALRAEPRWLVILSTADGASEEQAEGLLRRFHARSGGPAALVEAATAR</sequence>
<comment type="subcellular location">
    <subcellularLocation>
        <location evidence="1">Cell membrane</location>
        <topology evidence="1">Multi-pass membrane protein</topology>
    </subcellularLocation>
</comment>
<dbReference type="GO" id="GO:0005886">
    <property type="term" value="C:plasma membrane"/>
    <property type="evidence" value="ECO:0007669"/>
    <property type="project" value="UniProtKB-SubCell"/>
</dbReference>
<feature type="transmembrane region" description="Helical" evidence="8">
    <location>
        <begin position="227"/>
        <end position="247"/>
    </location>
</feature>
<keyword evidence="11" id="KW-1185">Reference proteome</keyword>
<evidence type="ECO:0000259" key="9">
    <source>
        <dbReference type="Pfam" id="PF11984"/>
    </source>
</evidence>
<dbReference type="Pfam" id="PF09721">
    <property type="entry name" value="Exosortase_EpsH"/>
    <property type="match status" value="1"/>
</dbReference>
<dbReference type="InterPro" id="IPR013426">
    <property type="entry name" value="EpsH-like"/>
</dbReference>
<evidence type="ECO:0000256" key="2">
    <source>
        <dbReference type="ARBA" id="ARBA00022475"/>
    </source>
</evidence>
<feature type="transmembrane region" description="Helical" evidence="8">
    <location>
        <begin position="201"/>
        <end position="220"/>
    </location>
</feature>